<evidence type="ECO:0000313" key="1">
    <source>
        <dbReference type="EMBL" id="EEG10297.1"/>
    </source>
</evidence>
<dbReference type="InterPro" id="IPR038666">
    <property type="entry name" value="SSP1_head-tail_sf"/>
</dbReference>
<sequence length="110" mass="12485">MIRITSGQLRHPVRLCLNRQLPGIDMATMPELVTEIPTRARIDAVGGSVYLGSVQVGEAVTHYLYIRTRKNITAEWEVVHGAVVYRVRRVAPLNDQPEFMRLDCEELRNG</sequence>
<accession>B9YYU4</accession>
<organism evidence="1 2">
    <name type="scientific">Pseudogulbenkiania ferrooxidans 2002</name>
    <dbReference type="NCBI Taxonomy" id="279714"/>
    <lineage>
        <taxon>Bacteria</taxon>
        <taxon>Pseudomonadati</taxon>
        <taxon>Pseudomonadota</taxon>
        <taxon>Betaproteobacteria</taxon>
        <taxon>Neisseriales</taxon>
        <taxon>Chromobacteriaceae</taxon>
        <taxon>Pseudogulbenkiania</taxon>
    </lineage>
</organism>
<name>B9YYU4_9NEIS</name>
<dbReference type="Gene3D" id="2.40.10.270">
    <property type="entry name" value="Bacteriophage SPP1 head-tail adaptor protein"/>
    <property type="match status" value="1"/>
</dbReference>
<evidence type="ECO:0000313" key="2">
    <source>
        <dbReference type="Proteomes" id="UP000003165"/>
    </source>
</evidence>
<dbReference type="RefSeq" id="WP_008952299.1">
    <property type="nucleotide sequence ID" value="NZ_ACIS01000001.1"/>
</dbReference>
<dbReference type="EMBL" id="ACIS01000001">
    <property type="protein sequence ID" value="EEG10297.1"/>
    <property type="molecule type" value="Genomic_DNA"/>
</dbReference>
<gene>
    <name evidence="1" type="ORF">FuraDRAFT_0279</name>
</gene>
<protein>
    <submittedName>
        <fullName evidence="1">Phage head-tail adaptor</fullName>
    </submittedName>
</protein>
<dbReference type="Proteomes" id="UP000003165">
    <property type="component" value="Unassembled WGS sequence"/>
</dbReference>
<dbReference type="AlphaFoldDB" id="B9YYU4"/>
<proteinExistence type="predicted"/>
<reference evidence="1 2" key="1">
    <citation type="submission" date="2009-02" db="EMBL/GenBank/DDBJ databases">
        <title>Sequencing of the draft genome and assembly of Lutiella nitroferrum 2002.</title>
        <authorList>
            <consortium name="US DOE Joint Genome Institute (JGI-PGF)"/>
            <person name="Lucas S."/>
            <person name="Copeland A."/>
            <person name="Lapidus A."/>
            <person name="Glavina del Rio T."/>
            <person name="Tice H."/>
            <person name="Bruce D."/>
            <person name="Goodwin L."/>
            <person name="Pitluck S."/>
            <person name="Larimer F."/>
            <person name="Land M.L."/>
            <person name="Hauser L."/>
            <person name="Coates J.D."/>
        </authorList>
    </citation>
    <scope>NUCLEOTIDE SEQUENCE [LARGE SCALE GENOMIC DNA]</scope>
    <source>
        <strain evidence="1 2">2002</strain>
    </source>
</reference>
<comment type="caution">
    <text evidence="1">The sequence shown here is derived from an EMBL/GenBank/DDBJ whole genome shotgun (WGS) entry which is preliminary data.</text>
</comment>
<dbReference type="NCBIfam" id="TIGR01563">
    <property type="entry name" value="gp16_SPP1"/>
    <property type="match status" value="1"/>
</dbReference>
<dbReference type="InterPro" id="IPR008767">
    <property type="entry name" value="Phage_SPP1_head-tail_adaptor"/>
</dbReference>
<dbReference type="Pfam" id="PF05521">
    <property type="entry name" value="Phage_HCP"/>
    <property type="match status" value="1"/>
</dbReference>
<keyword evidence="2" id="KW-1185">Reference proteome</keyword>